<name>A0A1H7W9W3_STRJI</name>
<protein>
    <submittedName>
        <fullName evidence="2">Quinol monooxygenase YgiN</fullName>
    </submittedName>
</protein>
<dbReference type="OrthoDB" id="9804891at2"/>
<dbReference type="Pfam" id="PF03992">
    <property type="entry name" value="ABM"/>
    <property type="match status" value="1"/>
</dbReference>
<dbReference type="eggNOG" id="COG1359">
    <property type="taxonomic scope" value="Bacteria"/>
</dbReference>
<keyword evidence="2" id="KW-0503">Monooxygenase</keyword>
<evidence type="ECO:0000313" key="3">
    <source>
        <dbReference type="Proteomes" id="UP000183015"/>
    </source>
</evidence>
<keyword evidence="3" id="KW-1185">Reference proteome</keyword>
<dbReference type="InterPro" id="IPR011008">
    <property type="entry name" value="Dimeric_a/b-barrel"/>
</dbReference>
<accession>A0A1H7W9W3</accession>
<feature type="domain" description="ABM" evidence="1">
    <location>
        <begin position="7"/>
        <end position="69"/>
    </location>
</feature>
<dbReference type="InterPro" id="IPR007138">
    <property type="entry name" value="ABM_dom"/>
</dbReference>
<sequence length="98" mass="10542">MTAHLGLLARIEAKPEHADDVEQMLTQAVQLARAESGTLTWYAFKLGPALFGVFDTFADEEGREAHLKGRIAAALGEAAPTMLATPPQIDRVDVLAVK</sequence>
<dbReference type="EMBL" id="FOAZ01000020">
    <property type="protein sequence ID" value="SEM18300.1"/>
    <property type="molecule type" value="Genomic_DNA"/>
</dbReference>
<reference evidence="3" key="1">
    <citation type="submission" date="2016-10" db="EMBL/GenBank/DDBJ databases">
        <authorList>
            <person name="Varghese N."/>
        </authorList>
    </citation>
    <scope>NUCLEOTIDE SEQUENCE [LARGE SCALE GENOMIC DNA]</scope>
    <source>
        <strain evidence="3">DSM 45096 / BCRC 16803 / CGMCC 4.1857 / CIP 109030 / JCM 12277 / KCTC 19219 / NBRC 100920 / 33214</strain>
    </source>
</reference>
<dbReference type="Gene3D" id="3.30.70.100">
    <property type="match status" value="1"/>
</dbReference>
<evidence type="ECO:0000259" key="1">
    <source>
        <dbReference type="Pfam" id="PF03992"/>
    </source>
</evidence>
<dbReference type="GO" id="GO:0004497">
    <property type="term" value="F:monooxygenase activity"/>
    <property type="evidence" value="ECO:0007669"/>
    <property type="project" value="UniProtKB-KW"/>
</dbReference>
<dbReference type="RefSeq" id="WP_042446912.1">
    <property type="nucleotide sequence ID" value="NZ_BBPN01000011.1"/>
</dbReference>
<proteinExistence type="predicted"/>
<dbReference type="STRING" id="235985.SAMN05414137_12024"/>
<dbReference type="AlphaFoldDB" id="A0A1H7W9W3"/>
<evidence type="ECO:0000313" key="2">
    <source>
        <dbReference type="EMBL" id="SEM18300.1"/>
    </source>
</evidence>
<dbReference type="SUPFAM" id="SSF54909">
    <property type="entry name" value="Dimeric alpha+beta barrel"/>
    <property type="match status" value="1"/>
</dbReference>
<keyword evidence="2" id="KW-0560">Oxidoreductase</keyword>
<dbReference type="Proteomes" id="UP000183015">
    <property type="component" value="Unassembled WGS sequence"/>
</dbReference>
<organism evidence="2 3">
    <name type="scientific">Streptacidiphilus jiangxiensis</name>
    <dbReference type="NCBI Taxonomy" id="235985"/>
    <lineage>
        <taxon>Bacteria</taxon>
        <taxon>Bacillati</taxon>
        <taxon>Actinomycetota</taxon>
        <taxon>Actinomycetes</taxon>
        <taxon>Kitasatosporales</taxon>
        <taxon>Streptomycetaceae</taxon>
        <taxon>Streptacidiphilus</taxon>
    </lineage>
</organism>
<gene>
    <name evidence="2" type="ORF">SAMN05414137_12024</name>
</gene>